<evidence type="ECO:0000256" key="6">
    <source>
        <dbReference type="SAM" id="MobiDB-lite"/>
    </source>
</evidence>
<dbReference type="InterPro" id="IPR001851">
    <property type="entry name" value="ABC_transp_permease"/>
</dbReference>
<dbReference type="CDD" id="cd06580">
    <property type="entry name" value="TM_PBP1_transp_TpRbsC_like"/>
    <property type="match status" value="1"/>
</dbReference>
<accession>A0ABU9UE49</accession>
<name>A0ABU9UE49_9SPIR</name>
<feature type="transmembrane region" description="Helical" evidence="7">
    <location>
        <begin position="12"/>
        <end position="30"/>
    </location>
</feature>
<dbReference type="PANTHER" id="PTHR47089:SF1">
    <property type="entry name" value="GUANOSINE ABC TRANSPORTER PERMEASE PROTEIN NUPP"/>
    <property type="match status" value="1"/>
</dbReference>
<evidence type="ECO:0000256" key="7">
    <source>
        <dbReference type="SAM" id="Phobius"/>
    </source>
</evidence>
<feature type="region of interest" description="Disordered" evidence="6">
    <location>
        <begin position="354"/>
        <end position="383"/>
    </location>
</feature>
<keyword evidence="4 7" id="KW-1133">Transmembrane helix</keyword>
<keyword evidence="5 7" id="KW-0472">Membrane</keyword>
<reference evidence="8 9" key="1">
    <citation type="submission" date="2024-03" db="EMBL/GenBank/DDBJ databases">
        <title>Ignisphaera cupida sp. nov., a hyperthermophilic hydrolytic archaeon from a hot spring of Kamchatka, and proposal of Ignisphaeraceae fam. nov.</title>
        <authorList>
            <person name="Podosokorskaya O.A."/>
            <person name="Elcheninov A.G."/>
            <person name="Maltseva A.I."/>
            <person name="Zayulina K.S."/>
            <person name="Novikov A."/>
            <person name="Merkel A.Y."/>
        </authorList>
    </citation>
    <scope>NUCLEOTIDE SEQUENCE [LARGE SCALE GENOMIC DNA]</scope>
    <source>
        <strain evidence="8 9">38H-sp</strain>
    </source>
</reference>
<sequence length="383" mass="41261">MNIRVKKMAVPVMAVVFGFLAGTVILLFSGRSPLIMFNVFIKGLSGIDFSHMSFNPRYLGEFFVQLIPITLAGLSVGFAFRTGLFNIGAEGQFMMGAMGATMVALMVKAPFFVHAILCLAGAALMGAIWGAIPGFLKAKFNVHEVVVTIMFNYIALYVSNWVLLNIVKTLDKVKTAPFPETALLKSEFLSNITRFSRLNWGIIIVLVAVLLYWFLIEKTSFGFGLRAVGFNSHAARHAGMPVERNMVLSMAISGAFAALGGAAVAMGTFGFGRVLSAFEGYGFDGIAVALVGGNSAAGILASGGLFAMLKASQPLLQSQGVPREVVGIIQALIVMFVAMKLGIEYVLDRLGRRENASSAEEDTKKEDNSLHDTEELKKTETEK</sequence>
<evidence type="ECO:0000256" key="5">
    <source>
        <dbReference type="ARBA" id="ARBA00023136"/>
    </source>
</evidence>
<evidence type="ECO:0000313" key="9">
    <source>
        <dbReference type="Proteomes" id="UP001466331"/>
    </source>
</evidence>
<proteinExistence type="predicted"/>
<dbReference type="Pfam" id="PF02653">
    <property type="entry name" value="BPD_transp_2"/>
    <property type="match status" value="1"/>
</dbReference>
<keyword evidence="3 7" id="KW-0812">Transmembrane</keyword>
<evidence type="ECO:0000313" key="8">
    <source>
        <dbReference type="EMBL" id="MEM5948422.1"/>
    </source>
</evidence>
<dbReference type="RefSeq" id="WP_420069869.1">
    <property type="nucleotide sequence ID" value="NZ_JBCHKQ010000003.1"/>
</dbReference>
<feature type="transmembrane region" description="Helical" evidence="7">
    <location>
        <begin position="62"/>
        <end position="80"/>
    </location>
</feature>
<keyword evidence="9" id="KW-1185">Reference proteome</keyword>
<evidence type="ECO:0000256" key="1">
    <source>
        <dbReference type="ARBA" id="ARBA00004651"/>
    </source>
</evidence>
<keyword evidence="2" id="KW-1003">Cell membrane</keyword>
<feature type="transmembrane region" description="Helical" evidence="7">
    <location>
        <begin position="286"/>
        <end position="309"/>
    </location>
</feature>
<evidence type="ECO:0000256" key="3">
    <source>
        <dbReference type="ARBA" id="ARBA00022692"/>
    </source>
</evidence>
<dbReference type="EMBL" id="JBCHKQ010000003">
    <property type="protein sequence ID" value="MEM5948422.1"/>
    <property type="molecule type" value="Genomic_DNA"/>
</dbReference>
<feature type="transmembrane region" description="Helical" evidence="7">
    <location>
        <begin position="111"/>
        <end position="132"/>
    </location>
</feature>
<organism evidence="8 9">
    <name type="scientific">Rarispira pelagica</name>
    <dbReference type="NCBI Taxonomy" id="3141764"/>
    <lineage>
        <taxon>Bacteria</taxon>
        <taxon>Pseudomonadati</taxon>
        <taxon>Spirochaetota</taxon>
        <taxon>Spirochaetia</taxon>
        <taxon>Winmispirales</taxon>
        <taxon>Winmispiraceae</taxon>
        <taxon>Rarispira</taxon>
    </lineage>
</organism>
<dbReference type="Proteomes" id="UP001466331">
    <property type="component" value="Unassembled WGS sequence"/>
</dbReference>
<comment type="caution">
    <text evidence="8">The sequence shown here is derived from an EMBL/GenBank/DDBJ whole genome shotgun (WGS) entry which is preliminary data.</text>
</comment>
<comment type="subcellular location">
    <subcellularLocation>
        <location evidence="1">Cell membrane</location>
        <topology evidence="1">Multi-pass membrane protein</topology>
    </subcellularLocation>
</comment>
<dbReference type="PANTHER" id="PTHR47089">
    <property type="entry name" value="ABC TRANSPORTER, PERMEASE PROTEIN"/>
    <property type="match status" value="1"/>
</dbReference>
<protein>
    <submittedName>
        <fullName evidence="8">ABC transporter permease</fullName>
    </submittedName>
</protein>
<feature type="transmembrane region" description="Helical" evidence="7">
    <location>
        <begin position="198"/>
        <end position="216"/>
    </location>
</feature>
<evidence type="ECO:0000256" key="2">
    <source>
        <dbReference type="ARBA" id="ARBA00022475"/>
    </source>
</evidence>
<feature type="transmembrane region" description="Helical" evidence="7">
    <location>
        <begin position="144"/>
        <end position="164"/>
    </location>
</feature>
<feature type="transmembrane region" description="Helical" evidence="7">
    <location>
        <begin position="321"/>
        <end position="343"/>
    </location>
</feature>
<feature type="transmembrane region" description="Helical" evidence="7">
    <location>
        <begin position="246"/>
        <end position="266"/>
    </location>
</feature>
<gene>
    <name evidence="8" type="ORF">WKV44_07675</name>
</gene>
<evidence type="ECO:0000256" key="4">
    <source>
        <dbReference type="ARBA" id="ARBA00022989"/>
    </source>
</evidence>